<gene>
    <name evidence="3" type="ORF">ACFPZJ_06835</name>
</gene>
<reference evidence="4" key="1">
    <citation type="journal article" date="2019" name="Int. J. Syst. Evol. Microbiol.">
        <title>The Global Catalogue of Microorganisms (GCM) 10K type strain sequencing project: providing services to taxonomists for standard genome sequencing and annotation.</title>
        <authorList>
            <consortium name="The Broad Institute Genomics Platform"/>
            <consortium name="The Broad Institute Genome Sequencing Center for Infectious Disease"/>
            <person name="Wu L."/>
            <person name="Ma J."/>
        </authorList>
    </citation>
    <scope>NUCLEOTIDE SEQUENCE [LARGE SCALE GENOMIC DNA]</scope>
    <source>
        <strain evidence="4">CGMCC 4.7248</strain>
    </source>
</reference>
<dbReference type="SUPFAM" id="SSF47090">
    <property type="entry name" value="PGBD-like"/>
    <property type="match status" value="1"/>
</dbReference>
<keyword evidence="4" id="KW-1185">Reference proteome</keyword>
<accession>A0ABW0ULK6</accession>
<dbReference type="InterPro" id="IPR036366">
    <property type="entry name" value="PGBDSf"/>
</dbReference>
<protein>
    <submittedName>
        <fullName evidence="3">Peptidoglycan-binding protein</fullName>
    </submittedName>
</protein>
<evidence type="ECO:0000313" key="3">
    <source>
        <dbReference type="EMBL" id="MFC5633512.1"/>
    </source>
</evidence>
<dbReference type="InterPro" id="IPR002477">
    <property type="entry name" value="Peptidoglycan-bd-like"/>
</dbReference>
<feature type="region of interest" description="Disordered" evidence="1">
    <location>
        <begin position="60"/>
        <end position="134"/>
    </location>
</feature>
<feature type="domain" description="Peptidoglycan binding-like" evidence="2">
    <location>
        <begin position="17"/>
        <end position="49"/>
    </location>
</feature>
<evidence type="ECO:0000256" key="1">
    <source>
        <dbReference type="SAM" id="MobiDB-lite"/>
    </source>
</evidence>
<sequence>MRLSMPAWMRTGDSAVRFGRATRSAVRSFQRCADIVADGRVGSQTWSFLSDHSAGVATAVRPTHAGRAPPGVPGRARRPKPAGQTRRTGTGPWARPLTRVVRTSRGRRRTGRGSTEVGVAVPAAGVPHCPAKDP</sequence>
<name>A0ABW0ULK6_9ACTN</name>
<dbReference type="InterPro" id="IPR036365">
    <property type="entry name" value="PGBD-like_sf"/>
</dbReference>
<comment type="caution">
    <text evidence="3">The sequence shown here is derived from an EMBL/GenBank/DDBJ whole genome shotgun (WGS) entry which is preliminary data.</text>
</comment>
<organism evidence="3 4">
    <name type="scientific">Streptomyces bullii</name>
    <dbReference type="NCBI Taxonomy" id="349910"/>
    <lineage>
        <taxon>Bacteria</taxon>
        <taxon>Bacillati</taxon>
        <taxon>Actinomycetota</taxon>
        <taxon>Actinomycetes</taxon>
        <taxon>Kitasatosporales</taxon>
        <taxon>Streptomycetaceae</taxon>
        <taxon>Streptomyces</taxon>
    </lineage>
</organism>
<dbReference type="EMBL" id="JBHSNY010000002">
    <property type="protein sequence ID" value="MFC5633512.1"/>
    <property type="molecule type" value="Genomic_DNA"/>
</dbReference>
<dbReference type="Proteomes" id="UP001596154">
    <property type="component" value="Unassembled WGS sequence"/>
</dbReference>
<evidence type="ECO:0000313" key="4">
    <source>
        <dbReference type="Proteomes" id="UP001596154"/>
    </source>
</evidence>
<proteinExistence type="predicted"/>
<dbReference type="Pfam" id="PF01471">
    <property type="entry name" value="PG_binding_1"/>
    <property type="match status" value="1"/>
</dbReference>
<evidence type="ECO:0000259" key="2">
    <source>
        <dbReference type="Pfam" id="PF01471"/>
    </source>
</evidence>
<dbReference type="RefSeq" id="WP_381018628.1">
    <property type="nucleotide sequence ID" value="NZ_JBHSNY010000002.1"/>
</dbReference>
<dbReference type="Gene3D" id="1.10.101.10">
    <property type="entry name" value="PGBD-like superfamily/PGBD"/>
    <property type="match status" value="1"/>
</dbReference>
<feature type="compositionally biased region" description="Low complexity" evidence="1">
    <location>
        <begin position="112"/>
        <end position="127"/>
    </location>
</feature>
<feature type="compositionally biased region" description="Basic residues" evidence="1">
    <location>
        <begin position="102"/>
        <end position="111"/>
    </location>
</feature>